<evidence type="ECO:0008006" key="3">
    <source>
        <dbReference type="Google" id="ProtNLM"/>
    </source>
</evidence>
<dbReference type="SUPFAM" id="SSF52540">
    <property type="entry name" value="P-loop containing nucleoside triphosphate hydrolases"/>
    <property type="match status" value="1"/>
</dbReference>
<dbReference type="InterPro" id="IPR027417">
    <property type="entry name" value="P-loop_NTPase"/>
</dbReference>
<keyword evidence="1" id="KW-0614">Plasmid</keyword>
<evidence type="ECO:0000313" key="1">
    <source>
        <dbReference type="EMBL" id="BBN50883.1"/>
    </source>
</evidence>
<dbReference type="EMBL" id="AP020327">
    <property type="protein sequence ID" value="BBN50883.1"/>
    <property type="molecule type" value="Genomic_DNA"/>
</dbReference>
<evidence type="ECO:0000313" key="2">
    <source>
        <dbReference type="Proteomes" id="UP000327362"/>
    </source>
</evidence>
<organism evidence="1 2">
    <name type="scientific">Mycobacterium avium subsp. hominissuis</name>
    <dbReference type="NCBI Taxonomy" id="439334"/>
    <lineage>
        <taxon>Bacteria</taxon>
        <taxon>Bacillati</taxon>
        <taxon>Actinomycetota</taxon>
        <taxon>Actinomycetes</taxon>
        <taxon>Mycobacteriales</taxon>
        <taxon>Mycobacteriaceae</taxon>
        <taxon>Mycobacterium</taxon>
        <taxon>Mycobacterium avium complex (MAC)</taxon>
    </lineage>
</organism>
<reference evidence="1 2" key="1">
    <citation type="submission" date="2019-09" db="EMBL/GenBank/DDBJ databases">
        <title>Complete genome sequence of Mycobacterium avium subsp. hominissuis strain JP-H-1.</title>
        <authorList>
            <person name="Kinoshita Y."/>
            <person name="Niwa H."/>
            <person name="Uchida-Fujii E."/>
            <person name="Nukada T."/>
        </authorList>
    </citation>
    <scope>NUCLEOTIDE SEQUENCE [LARGE SCALE GENOMIC DNA]</scope>
    <source>
        <strain evidence="1 2">JP-H-1</strain>
        <plasmid evidence="1 2">p1-JPH1</plasmid>
    </source>
</reference>
<name>A0AAI8X5I6_MYCAV</name>
<accession>A0AAI8X5I6</accession>
<dbReference type="Proteomes" id="UP000327362">
    <property type="component" value="Plasmid p1-JPH1"/>
</dbReference>
<proteinExistence type="predicted"/>
<dbReference type="RefSeq" id="WP_142305085.1">
    <property type="nucleotide sequence ID" value="NZ_AP020327.1"/>
</dbReference>
<sequence>MASKSNEARKQAAWTYLQRIPDKKVTYPEALRIVSQKDYRQPLTAIISDDDERKYLRLELEEERLGGYGPHVGVCGPTASGKTNVLAVMASSMLDAPPSRGVHVMVRTSHPDRFDDRAVVIPPGDLDQHLDQLVTSRSAWLRAHGCADARSLAAPFELPAVVVMVDRPDWLPCRLSDGIRQVLWHGDRLDVHLVLAWREVKQGLHRLPEPFAWYVSSWISLDGPDAGQGLWHRRVRGWDVSSSIRVPACARLLR</sequence>
<dbReference type="Gene3D" id="3.40.50.300">
    <property type="entry name" value="P-loop containing nucleotide triphosphate hydrolases"/>
    <property type="match status" value="1"/>
</dbReference>
<gene>
    <name evidence="1" type="ORF">JPH1_53580</name>
</gene>
<protein>
    <recommendedName>
        <fullName evidence="3">FtsK domain-containing protein</fullName>
    </recommendedName>
</protein>
<geneLocation type="plasmid" evidence="1 2">
    <name>p1-JPH1</name>
</geneLocation>
<dbReference type="AlphaFoldDB" id="A0AAI8X5I6"/>